<protein>
    <submittedName>
        <fullName evidence="7">ATP synthase I</fullName>
    </submittedName>
</protein>
<sequence length="126" mass="14237">MMDYKVAAKRYTIFTIVIIAVFLILAFILSNSPLFLGIVFGASFSLINLINTYLQVKRIGEVFDGKKRPSLVIFGTLTRIIAAVLAVTIAMRFPEYLQIEGVIIGLAITYFIILIEPMFHIKHLNR</sequence>
<dbReference type="EMBL" id="CP002394">
    <property type="protein sequence ID" value="ADU32305.1"/>
    <property type="molecule type" value="Genomic_DNA"/>
</dbReference>
<feature type="transmembrane region" description="Helical" evidence="6">
    <location>
        <begin position="97"/>
        <end position="119"/>
    </location>
</feature>
<dbReference type="HOGENOM" id="CLU_1977084_0_0_9"/>
<organism evidence="7 8">
    <name type="scientific">Evansella cellulosilytica (strain ATCC 21833 / DSM 2522 / FERM P-1141 / JCM 9156 / N-4)</name>
    <name type="common">Bacillus cellulosilyticus</name>
    <dbReference type="NCBI Taxonomy" id="649639"/>
    <lineage>
        <taxon>Bacteria</taxon>
        <taxon>Bacillati</taxon>
        <taxon>Bacillota</taxon>
        <taxon>Bacilli</taxon>
        <taxon>Bacillales</taxon>
        <taxon>Bacillaceae</taxon>
        <taxon>Evansella</taxon>
    </lineage>
</organism>
<evidence type="ECO:0000256" key="1">
    <source>
        <dbReference type="ARBA" id="ARBA00004651"/>
    </source>
</evidence>
<keyword evidence="3 6" id="KW-0812">Transmembrane</keyword>
<evidence type="ECO:0000256" key="5">
    <source>
        <dbReference type="ARBA" id="ARBA00023136"/>
    </source>
</evidence>
<feature type="transmembrane region" description="Helical" evidence="6">
    <location>
        <begin position="34"/>
        <end position="50"/>
    </location>
</feature>
<evidence type="ECO:0000313" key="7">
    <source>
        <dbReference type="EMBL" id="ADU32305.1"/>
    </source>
</evidence>
<evidence type="ECO:0000313" key="8">
    <source>
        <dbReference type="Proteomes" id="UP000001401"/>
    </source>
</evidence>
<comment type="subcellular location">
    <subcellularLocation>
        <location evidence="1">Cell membrane</location>
        <topology evidence="1">Multi-pass membrane protein</topology>
    </subcellularLocation>
</comment>
<keyword evidence="2" id="KW-1003">Cell membrane</keyword>
<dbReference type="Pfam" id="PF03899">
    <property type="entry name" value="ATP-synt_I"/>
    <property type="match status" value="1"/>
</dbReference>
<dbReference type="Proteomes" id="UP000001401">
    <property type="component" value="Chromosome"/>
</dbReference>
<accession>E6TXB0</accession>
<feature type="transmembrane region" description="Helical" evidence="6">
    <location>
        <begin position="12"/>
        <end position="28"/>
    </location>
</feature>
<reference evidence="7 8" key="1">
    <citation type="submission" date="2010-12" db="EMBL/GenBank/DDBJ databases">
        <title>Complete sequence of Bacillus cellulosilyticus DSM 2522.</title>
        <authorList>
            <consortium name="US DOE Joint Genome Institute"/>
            <person name="Lucas S."/>
            <person name="Copeland A."/>
            <person name="Lapidus A."/>
            <person name="Cheng J.-F."/>
            <person name="Bruce D."/>
            <person name="Goodwin L."/>
            <person name="Pitluck S."/>
            <person name="Chertkov O."/>
            <person name="Detter J.C."/>
            <person name="Han C."/>
            <person name="Tapia R."/>
            <person name="Land M."/>
            <person name="Hauser L."/>
            <person name="Jeffries C."/>
            <person name="Kyrpides N."/>
            <person name="Ivanova N."/>
            <person name="Mikhailova N."/>
            <person name="Brumm P."/>
            <person name="Mead D."/>
            <person name="Woyke T."/>
        </authorList>
    </citation>
    <scope>NUCLEOTIDE SEQUENCE [LARGE SCALE GENOMIC DNA]</scope>
    <source>
        <strain evidence="8">ATCC 21833 / DSM 2522 / FERM P-1141 / JCM 9156 / N-4</strain>
    </source>
</reference>
<evidence type="ECO:0000256" key="6">
    <source>
        <dbReference type="SAM" id="Phobius"/>
    </source>
</evidence>
<keyword evidence="4 6" id="KW-1133">Transmembrane helix</keyword>
<keyword evidence="5 6" id="KW-0472">Membrane</keyword>
<dbReference type="GO" id="GO:0005886">
    <property type="term" value="C:plasma membrane"/>
    <property type="evidence" value="ECO:0007669"/>
    <property type="project" value="UniProtKB-SubCell"/>
</dbReference>
<evidence type="ECO:0000256" key="2">
    <source>
        <dbReference type="ARBA" id="ARBA00022475"/>
    </source>
</evidence>
<proteinExistence type="predicted"/>
<dbReference type="STRING" id="649639.Bcell_4075"/>
<dbReference type="RefSeq" id="WP_013490631.1">
    <property type="nucleotide sequence ID" value="NC_014829.1"/>
</dbReference>
<feature type="transmembrane region" description="Helical" evidence="6">
    <location>
        <begin position="71"/>
        <end position="91"/>
    </location>
</feature>
<dbReference type="AlphaFoldDB" id="E6TXB0"/>
<evidence type="ECO:0000256" key="4">
    <source>
        <dbReference type="ARBA" id="ARBA00022989"/>
    </source>
</evidence>
<dbReference type="KEGG" id="bco:Bcell_4075"/>
<evidence type="ECO:0000256" key="3">
    <source>
        <dbReference type="ARBA" id="ARBA00022692"/>
    </source>
</evidence>
<dbReference type="OrthoDB" id="2355635at2"/>
<name>E6TXB0_EVAC2</name>
<keyword evidence="8" id="KW-1185">Reference proteome</keyword>
<gene>
    <name evidence="7" type="ordered locus">Bcell_4075</name>
</gene>
<dbReference type="InterPro" id="IPR005598">
    <property type="entry name" value="ATP_synth_I"/>
</dbReference>